<feature type="region of interest" description="Disordered" evidence="1">
    <location>
        <begin position="19"/>
        <end position="141"/>
    </location>
</feature>
<keyword evidence="3" id="KW-1185">Reference proteome</keyword>
<dbReference type="EMBL" id="UYYB01024372">
    <property type="protein sequence ID" value="VDM72235.1"/>
    <property type="molecule type" value="Genomic_DNA"/>
</dbReference>
<sequence>MVVSDQIPRLRLCSMQHFPSLSEGEPAHGSPKQVFSPPISLPESTSTDGTTENDNGLSSSSSDEDSQPIPNQERPLNSAASSTSSLNSAMQATALRSSHSPHPHSGTVRTSSSAFDFDDKDDSPPPSMKRSKMSPPSSCEH</sequence>
<accession>A0A3P7KNI7</accession>
<dbReference type="Proteomes" id="UP000270094">
    <property type="component" value="Unassembled WGS sequence"/>
</dbReference>
<protein>
    <submittedName>
        <fullName evidence="2">Uncharacterized protein</fullName>
    </submittedName>
</protein>
<feature type="compositionally biased region" description="Polar residues" evidence="1">
    <location>
        <begin position="90"/>
        <end position="100"/>
    </location>
</feature>
<name>A0A3P7KNI7_STRVU</name>
<reference evidence="2 3" key="1">
    <citation type="submission" date="2018-11" db="EMBL/GenBank/DDBJ databases">
        <authorList>
            <consortium name="Pathogen Informatics"/>
        </authorList>
    </citation>
    <scope>NUCLEOTIDE SEQUENCE [LARGE SCALE GENOMIC DNA]</scope>
</reference>
<feature type="compositionally biased region" description="Low complexity" evidence="1">
    <location>
        <begin position="76"/>
        <end position="89"/>
    </location>
</feature>
<evidence type="ECO:0000313" key="3">
    <source>
        <dbReference type="Proteomes" id="UP000270094"/>
    </source>
</evidence>
<proteinExistence type="predicted"/>
<evidence type="ECO:0000256" key="1">
    <source>
        <dbReference type="SAM" id="MobiDB-lite"/>
    </source>
</evidence>
<gene>
    <name evidence="2" type="ORF">SVUK_LOCUS7233</name>
</gene>
<feature type="compositionally biased region" description="Polar residues" evidence="1">
    <location>
        <begin position="42"/>
        <end position="57"/>
    </location>
</feature>
<organism evidence="2 3">
    <name type="scientific">Strongylus vulgaris</name>
    <name type="common">Blood worm</name>
    <dbReference type="NCBI Taxonomy" id="40348"/>
    <lineage>
        <taxon>Eukaryota</taxon>
        <taxon>Metazoa</taxon>
        <taxon>Ecdysozoa</taxon>
        <taxon>Nematoda</taxon>
        <taxon>Chromadorea</taxon>
        <taxon>Rhabditida</taxon>
        <taxon>Rhabditina</taxon>
        <taxon>Rhabditomorpha</taxon>
        <taxon>Strongyloidea</taxon>
        <taxon>Strongylidae</taxon>
        <taxon>Strongylus</taxon>
    </lineage>
</organism>
<dbReference type="AlphaFoldDB" id="A0A3P7KNI7"/>
<evidence type="ECO:0000313" key="2">
    <source>
        <dbReference type="EMBL" id="VDM72235.1"/>
    </source>
</evidence>